<dbReference type="Proteomes" id="UP000190961">
    <property type="component" value="Unassembled WGS sequence"/>
</dbReference>
<accession>A0A1T5K0T6</accession>
<reference evidence="1 2" key="1">
    <citation type="submission" date="2017-02" db="EMBL/GenBank/DDBJ databases">
        <authorList>
            <person name="Peterson S.W."/>
        </authorList>
    </citation>
    <scope>NUCLEOTIDE SEQUENCE [LARGE SCALE GENOMIC DNA]</scope>
    <source>
        <strain evidence="1 2">DSM 25262</strain>
    </source>
</reference>
<dbReference type="EMBL" id="FUZU01000001">
    <property type="protein sequence ID" value="SKC57412.1"/>
    <property type="molecule type" value="Genomic_DNA"/>
</dbReference>
<proteinExistence type="predicted"/>
<gene>
    <name evidence="1" type="ORF">SAMN05660236_1698</name>
</gene>
<evidence type="ECO:0000313" key="2">
    <source>
        <dbReference type="Proteomes" id="UP000190961"/>
    </source>
</evidence>
<protein>
    <submittedName>
        <fullName evidence="1">Uncharacterized protein</fullName>
    </submittedName>
</protein>
<dbReference type="RefSeq" id="WP_159453632.1">
    <property type="nucleotide sequence ID" value="NZ_FUZU01000001.1"/>
</dbReference>
<organism evidence="1 2">
    <name type="scientific">Ohtaekwangia koreensis</name>
    <dbReference type="NCBI Taxonomy" id="688867"/>
    <lineage>
        <taxon>Bacteria</taxon>
        <taxon>Pseudomonadati</taxon>
        <taxon>Bacteroidota</taxon>
        <taxon>Cytophagia</taxon>
        <taxon>Cytophagales</taxon>
        <taxon>Fulvivirgaceae</taxon>
        <taxon>Ohtaekwangia</taxon>
    </lineage>
</organism>
<dbReference type="AlphaFoldDB" id="A0A1T5K0T6"/>
<keyword evidence="2" id="KW-1185">Reference proteome</keyword>
<name>A0A1T5K0T6_9BACT</name>
<evidence type="ECO:0000313" key="1">
    <source>
        <dbReference type="EMBL" id="SKC57412.1"/>
    </source>
</evidence>
<sequence>MSTPKNPDRPPRVIVIRKITEYEAKLLFTVYKRHAEIVESIESGRVWKRSDVTGLD</sequence>